<sequence>MDCPSNAVNGQTIHGVPLPNELWTHAIGYLSSKQDLARICLVSSLFNAIAIPFLYHTVDIRITKKEEWIKQQRFLINLSSPRFSDLVTRFDASISCIYRRRHGRPHLCDANDKDLGRAIKAFKNLKTLRFRCDLCQASGRHLYLLNDLPTRTLKEFGFSCNCTNARNTDNSIFGSNSLPTAPHMQTVTSLSLHCSDSWLIGANGTIHNVLQRNDALPLLKLWCYEEDHLLGSVGFPDEFLISRPITRFYYKGELWTFEERIKYCAKLDCLLIDHRGTEFIMLVIRHPGAFANLKHLGVLCLPSCNEDSVLEELGPLTNLKLLNTIEIERTIVDEGSLAYIMGPHDVFNPSQSLLQRLKEEHHSLCRLNVVNVFHTYAYLQGSTLWEWRPDGTWAGRAIPDLSRWEVLNGGLDSV</sequence>
<dbReference type="AlphaFoldDB" id="A0A0C3B395"/>
<accession>A0A0C3B395</accession>
<reference evidence="2 3" key="1">
    <citation type="submission" date="2014-04" db="EMBL/GenBank/DDBJ databases">
        <authorList>
            <consortium name="DOE Joint Genome Institute"/>
            <person name="Kuo A."/>
            <person name="Zuccaro A."/>
            <person name="Kohler A."/>
            <person name="Nagy L.G."/>
            <person name="Floudas D."/>
            <person name="Copeland A."/>
            <person name="Barry K.W."/>
            <person name="Cichocki N."/>
            <person name="Veneault-Fourrey C."/>
            <person name="LaButti K."/>
            <person name="Lindquist E.A."/>
            <person name="Lipzen A."/>
            <person name="Lundell T."/>
            <person name="Morin E."/>
            <person name="Murat C."/>
            <person name="Sun H."/>
            <person name="Tunlid A."/>
            <person name="Henrissat B."/>
            <person name="Grigoriev I.V."/>
            <person name="Hibbett D.S."/>
            <person name="Martin F."/>
            <person name="Nordberg H.P."/>
            <person name="Cantor M.N."/>
            <person name="Hua S.X."/>
        </authorList>
    </citation>
    <scope>NUCLEOTIDE SEQUENCE [LARGE SCALE GENOMIC DNA]</scope>
    <source>
        <strain evidence="2 3">MAFF 305830</strain>
    </source>
</reference>
<dbReference type="Proteomes" id="UP000054097">
    <property type="component" value="Unassembled WGS sequence"/>
</dbReference>
<keyword evidence="3" id="KW-1185">Reference proteome</keyword>
<name>A0A0C3B395_SERVB</name>
<dbReference type="Pfam" id="PF12937">
    <property type="entry name" value="F-box-like"/>
    <property type="match status" value="1"/>
</dbReference>
<evidence type="ECO:0000313" key="2">
    <source>
        <dbReference type="EMBL" id="KIM26644.1"/>
    </source>
</evidence>
<organism evidence="2 3">
    <name type="scientific">Serendipita vermifera MAFF 305830</name>
    <dbReference type="NCBI Taxonomy" id="933852"/>
    <lineage>
        <taxon>Eukaryota</taxon>
        <taxon>Fungi</taxon>
        <taxon>Dikarya</taxon>
        <taxon>Basidiomycota</taxon>
        <taxon>Agaricomycotina</taxon>
        <taxon>Agaricomycetes</taxon>
        <taxon>Sebacinales</taxon>
        <taxon>Serendipitaceae</taxon>
        <taxon>Serendipita</taxon>
    </lineage>
</organism>
<evidence type="ECO:0000259" key="1">
    <source>
        <dbReference type="Pfam" id="PF12937"/>
    </source>
</evidence>
<proteinExistence type="predicted"/>
<dbReference type="InterPro" id="IPR001810">
    <property type="entry name" value="F-box_dom"/>
</dbReference>
<gene>
    <name evidence="2" type="ORF">M408DRAFT_330431</name>
</gene>
<dbReference type="OrthoDB" id="10685923at2759"/>
<reference evidence="3" key="2">
    <citation type="submission" date="2015-01" db="EMBL/GenBank/DDBJ databases">
        <title>Evolutionary Origins and Diversification of the Mycorrhizal Mutualists.</title>
        <authorList>
            <consortium name="DOE Joint Genome Institute"/>
            <consortium name="Mycorrhizal Genomics Consortium"/>
            <person name="Kohler A."/>
            <person name="Kuo A."/>
            <person name="Nagy L.G."/>
            <person name="Floudas D."/>
            <person name="Copeland A."/>
            <person name="Barry K.W."/>
            <person name="Cichocki N."/>
            <person name="Veneault-Fourrey C."/>
            <person name="LaButti K."/>
            <person name="Lindquist E.A."/>
            <person name="Lipzen A."/>
            <person name="Lundell T."/>
            <person name="Morin E."/>
            <person name="Murat C."/>
            <person name="Riley R."/>
            <person name="Ohm R."/>
            <person name="Sun H."/>
            <person name="Tunlid A."/>
            <person name="Henrissat B."/>
            <person name="Grigoriev I.V."/>
            <person name="Hibbett D.S."/>
            <person name="Martin F."/>
        </authorList>
    </citation>
    <scope>NUCLEOTIDE SEQUENCE [LARGE SCALE GENOMIC DNA]</scope>
    <source>
        <strain evidence="3">MAFF 305830</strain>
    </source>
</reference>
<feature type="domain" description="F-box" evidence="1">
    <location>
        <begin position="18"/>
        <end position="61"/>
    </location>
</feature>
<dbReference type="EMBL" id="KN824304">
    <property type="protein sequence ID" value="KIM26644.1"/>
    <property type="molecule type" value="Genomic_DNA"/>
</dbReference>
<protein>
    <recommendedName>
        <fullName evidence="1">F-box domain-containing protein</fullName>
    </recommendedName>
</protein>
<dbReference type="HOGENOM" id="CLU_052549_0_0_1"/>
<evidence type="ECO:0000313" key="3">
    <source>
        <dbReference type="Proteomes" id="UP000054097"/>
    </source>
</evidence>